<proteinExistence type="predicted"/>
<protein>
    <submittedName>
        <fullName evidence="3">Beta-lactamase family protein</fullName>
    </submittedName>
</protein>
<evidence type="ECO:0000256" key="1">
    <source>
        <dbReference type="SAM" id="SignalP"/>
    </source>
</evidence>
<dbReference type="KEGG" id="sgrg:L0C25_16645"/>
<dbReference type="InterPro" id="IPR001466">
    <property type="entry name" value="Beta-lactam-related"/>
</dbReference>
<keyword evidence="4" id="KW-1185">Reference proteome</keyword>
<evidence type="ECO:0000313" key="4">
    <source>
        <dbReference type="Proteomes" id="UP001164390"/>
    </source>
</evidence>
<dbReference type="PANTHER" id="PTHR43283:SF18">
    <property type="match status" value="1"/>
</dbReference>
<dbReference type="RefSeq" id="WP_271632820.1">
    <property type="nucleotide sequence ID" value="NZ_CP094970.1"/>
</dbReference>
<feature type="signal peptide" evidence="1">
    <location>
        <begin position="1"/>
        <end position="22"/>
    </location>
</feature>
<organism evidence="3 4">
    <name type="scientific">Solicola gregarius</name>
    <dbReference type="NCBI Taxonomy" id="2908642"/>
    <lineage>
        <taxon>Bacteria</taxon>
        <taxon>Bacillati</taxon>
        <taxon>Actinomycetota</taxon>
        <taxon>Actinomycetes</taxon>
        <taxon>Propionibacteriales</taxon>
        <taxon>Nocardioidaceae</taxon>
        <taxon>Solicola</taxon>
    </lineage>
</organism>
<dbReference type="InterPro" id="IPR012338">
    <property type="entry name" value="Beta-lactam/transpept-like"/>
</dbReference>
<dbReference type="InterPro" id="IPR050789">
    <property type="entry name" value="Diverse_Enzym_Activities"/>
</dbReference>
<dbReference type="SUPFAM" id="SSF56601">
    <property type="entry name" value="beta-lactamase/transpeptidase-like"/>
    <property type="match status" value="1"/>
</dbReference>
<evidence type="ECO:0000313" key="3">
    <source>
        <dbReference type="EMBL" id="UYM04161.1"/>
    </source>
</evidence>
<keyword evidence="1" id="KW-0732">Signal</keyword>
<dbReference type="Pfam" id="PF00144">
    <property type="entry name" value="Beta-lactamase"/>
    <property type="match status" value="1"/>
</dbReference>
<dbReference type="Gene3D" id="3.40.710.10">
    <property type="entry name" value="DD-peptidase/beta-lactamase superfamily"/>
    <property type="match status" value="1"/>
</dbReference>
<feature type="chain" id="PRO_5041249680" evidence="1">
    <location>
        <begin position="23"/>
        <end position="385"/>
    </location>
</feature>
<evidence type="ECO:0000259" key="2">
    <source>
        <dbReference type="Pfam" id="PF00144"/>
    </source>
</evidence>
<feature type="domain" description="Beta-lactamase-related" evidence="2">
    <location>
        <begin position="42"/>
        <end position="362"/>
    </location>
</feature>
<reference evidence="3" key="1">
    <citation type="submission" date="2022-01" db="EMBL/GenBank/DDBJ databases">
        <title>Nocardioidaceae gen. sp. A5X3R13.</title>
        <authorList>
            <person name="Lopez Marin M.A."/>
            <person name="Uhlik O."/>
        </authorList>
    </citation>
    <scope>NUCLEOTIDE SEQUENCE</scope>
    <source>
        <strain evidence="3">A5X3R13</strain>
    </source>
</reference>
<sequence length="385" mass="41589">MRRTARTAVAAALAAALLGGTAADVDAGTGRAPDDRVRHALDRLMDGPNAPEGAFVLVQKGGHSRAFRAGVADVTTGRPITRGMHMRIASTAKAYSGAVVLSLVERGVLKLGDTIGERLPWAPRAWRRVTLRQALHHTSGLPDFSATKKFRTYLLAHLDKAPGHRRLLGFAAHKPLEFRPGSRFGYSNSDNVVAALMVEDATGRSYESVLARRVLRPLRLHNTSLPRGTFLRRPRIHGYDRDDGALVDVTSVFAAGYAWASGGMVSTPRDQNRFIRGYVGRALFDGETQSEQFTFRRGHSEPPGPGTNTAGLAVFRYRTPCGTVYGHTGNTAGYTQFMAASKNGRTSAVVSVNAQITPDTKPAAFHRLRTVFRTAVCAAFATHAS</sequence>
<dbReference type="Proteomes" id="UP001164390">
    <property type="component" value="Chromosome"/>
</dbReference>
<dbReference type="EMBL" id="CP094970">
    <property type="protein sequence ID" value="UYM04161.1"/>
    <property type="molecule type" value="Genomic_DNA"/>
</dbReference>
<name>A0AA46TFI4_9ACTN</name>
<dbReference type="PANTHER" id="PTHR43283">
    <property type="entry name" value="BETA-LACTAMASE-RELATED"/>
    <property type="match status" value="1"/>
</dbReference>
<accession>A0AA46TFI4</accession>
<gene>
    <name evidence="3" type="ORF">L0C25_16645</name>
</gene>
<dbReference type="AlphaFoldDB" id="A0AA46TFI4"/>